<evidence type="ECO:0000313" key="3">
    <source>
        <dbReference type="EMBL" id="KIZ03773.1"/>
    </source>
</evidence>
<evidence type="ECO:0000259" key="2">
    <source>
        <dbReference type="SMART" id="SM01066"/>
    </source>
</evidence>
<reference evidence="3 4" key="1">
    <citation type="journal article" date="2013" name="BMC Genomics">
        <title>Reconstruction of the lipid metabolism for the microalga Monoraphidium neglectum from its genome sequence reveals characteristics suitable for biofuel production.</title>
        <authorList>
            <person name="Bogen C."/>
            <person name="Al-Dilaimi A."/>
            <person name="Albersmeier A."/>
            <person name="Wichmann J."/>
            <person name="Grundmann M."/>
            <person name="Rupp O."/>
            <person name="Lauersen K.J."/>
            <person name="Blifernez-Klassen O."/>
            <person name="Kalinowski J."/>
            <person name="Goesmann A."/>
            <person name="Mussgnug J.H."/>
            <person name="Kruse O."/>
        </authorList>
    </citation>
    <scope>NUCLEOTIDE SEQUENCE [LARGE SCALE GENOMIC DNA]</scope>
    <source>
        <strain evidence="3 4">SAG 48.87</strain>
    </source>
</reference>
<feature type="domain" description="Carbohydrate binding module family 25" evidence="2">
    <location>
        <begin position="119"/>
        <end position="198"/>
    </location>
</feature>
<feature type="region of interest" description="Disordered" evidence="1">
    <location>
        <begin position="76"/>
        <end position="114"/>
    </location>
</feature>
<dbReference type="InterPro" id="IPR005085">
    <property type="entry name" value="CBM25"/>
</dbReference>
<dbReference type="Proteomes" id="UP000054498">
    <property type="component" value="Unassembled WGS sequence"/>
</dbReference>
<evidence type="ECO:0000313" key="4">
    <source>
        <dbReference type="Proteomes" id="UP000054498"/>
    </source>
</evidence>
<dbReference type="SMART" id="SM01066">
    <property type="entry name" value="CBM_25"/>
    <property type="match status" value="1"/>
</dbReference>
<dbReference type="OrthoDB" id="542705at2759"/>
<dbReference type="GeneID" id="25737066"/>
<proteinExistence type="predicted"/>
<evidence type="ECO:0000256" key="1">
    <source>
        <dbReference type="SAM" id="MobiDB-lite"/>
    </source>
</evidence>
<dbReference type="KEGG" id="mng:MNEG_4188"/>
<organism evidence="3 4">
    <name type="scientific">Monoraphidium neglectum</name>
    <dbReference type="NCBI Taxonomy" id="145388"/>
    <lineage>
        <taxon>Eukaryota</taxon>
        <taxon>Viridiplantae</taxon>
        <taxon>Chlorophyta</taxon>
        <taxon>core chlorophytes</taxon>
        <taxon>Chlorophyceae</taxon>
        <taxon>CS clade</taxon>
        <taxon>Sphaeropleales</taxon>
        <taxon>Selenastraceae</taxon>
        <taxon>Monoraphidium</taxon>
    </lineage>
</organism>
<sequence>MLGVPIRARSLVDQARAKAVDDVELFSAQLLAERKDRARLQQRVVALESDLVAAAARVAELESQVAASQKHLQQLQQQQPQQQQAAEAAAAPQQQEQQQAQQAAPPAPPAAPPAEQVATITLNYYTGWHDAFIHFNADRKGWTQTPGVKLARGPDGGNHRTALIEASVIEFVMNNGHNEWDSPGRYTDTPANYQIQAPGVYKLRSGRLEKLSG</sequence>
<dbReference type="GO" id="GO:2001070">
    <property type="term" value="F:starch binding"/>
    <property type="evidence" value="ECO:0007669"/>
    <property type="project" value="InterPro"/>
</dbReference>
<protein>
    <recommendedName>
        <fullName evidence="2">Carbohydrate binding module family 25 domain-containing protein</fullName>
    </recommendedName>
</protein>
<feature type="compositionally biased region" description="Low complexity" evidence="1">
    <location>
        <begin position="76"/>
        <end position="104"/>
    </location>
</feature>
<gene>
    <name evidence="3" type="ORF">MNEG_4188</name>
</gene>
<dbReference type="AlphaFoldDB" id="A0A0D2JZ35"/>
<keyword evidence="4" id="KW-1185">Reference proteome</keyword>
<dbReference type="InterPro" id="IPR013783">
    <property type="entry name" value="Ig-like_fold"/>
</dbReference>
<dbReference type="Gene3D" id="2.60.40.10">
    <property type="entry name" value="Immunoglobulins"/>
    <property type="match status" value="1"/>
</dbReference>
<accession>A0A0D2JZ35</accession>
<name>A0A0D2JZ35_9CHLO</name>
<dbReference type="EMBL" id="KK100786">
    <property type="protein sequence ID" value="KIZ03773.1"/>
    <property type="molecule type" value="Genomic_DNA"/>
</dbReference>
<dbReference type="RefSeq" id="XP_013902792.1">
    <property type="nucleotide sequence ID" value="XM_014047338.1"/>
</dbReference>